<comment type="caution">
    <text evidence="2">The sequence shown here is derived from an EMBL/GenBank/DDBJ whole genome shotgun (WGS) entry which is preliminary data.</text>
</comment>
<protein>
    <submittedName>
        <fullName evidence="2">Uncharacterized protein</fullName>
    </submittedName>
</protein>
<keyword evidence="3" id="KW-1185">Reference proteome</keyword>
<keyword evidence="1" id="KW-0732">Signal</keyword>
<feature type="signal peptide" evidence="1">
    <location>
        <begin position="1"/>
        <end position="26"/>
    </location>
</feature>
<gene>
    <name evidence="2" type="ORF">JEQ47_20205</name>
</gene>
<evidence type="ECO:0000313" key="3">
    <source>
        <dbReference type="Proteomes" id="UP000602124"/>
    </source>
</evidence>
<evidence type="ECO:0000313" key="2">
    <source>
        <dbReference type="EMBL" id="MBJ3787052.1"/>
    </source>
</evidence>
<accession>A0A934MJ91</accession>
<dbReference type="Proteomes" id="UP000602124">
    <property type="component" value="Unassembled WGS sequence"/>
</dbReference>
<organism evidence="2 3">
    <name type="scientific">Devosia sediminis</name>
    <dbReference type="NCBI Taxonomy" id="2798801"/>
    <lineage>
        <taxon>Bacteria</taxon>
        <taxon>Pseudomonadati</taxon>
        <taxon>Pseudomonadota</taxon>
        <taxon>Alphaproteobacteria</taxon>
        <taxon>Hyphomicrobiales</taxon>
        <taxon>Devosiaceae</taxon>
        <taxon>Devosia</taxon>
    </lineage>
</organism>
<dbReference type="EMBL" id="JAEKMH010000009">
    <property type="protein sequence ID" value="MBJ3787052.1"/>
    <property type="molecule type" value="Genomic_DNA"/>
</dbReference>
<reference evidence="2" key="1">
    <citation type="submission" date="2020-12" db="EMBL/GenBank/DDBJ databases">
        <title>Devosia sp. MSA67 isolated from Mo River.</title>
        <authorList>
            <person name="Ma F."/>
            <person name="Zi Z."/>
        </authorList>
    </citation>
    <scope>NUCLEOTIDE SEQUENCE</scope>
    <source>
        <strain evidence="2">MSA67</strain>
    </source>
</reference>
<evidence type="ECO:0000256" key="1">
    <source>
        <dbReference type="SAM" id="SignalP"/>
    </source>
</evidence>
<name>A0A934MJ91_9HYPH</name>
<feature type="chain" id="PRO_5038102292" evidence="1">
    <location>
        <begin position="27"/>
        <end position="163"/>
    </location>
</feature>
<proteinExistence type="predicted"/>
<sequence length="163" mass="17834">MAGWKKHGEILLGAMMMAALAQPAHAAWVVLDYPEFGEYTAAVGSEQGRAEMEISCSVDYPDDVRITIFTEETYDPETSYSDEVPVSVIAGGVQQPIAYGSFENVDDMLVVVSDTSRDETLAQVIGAMAKSTSLIGIQFYGRDFKFPPDELDTALAYLFEHCT</sequence>
<dbReference type="AlphaFoldDB" id="A0A934MJ91"/>
<dbReference type="RefSeq" id="WP_198878232.1">
    <property type="nucleotide sequence ID" value="NZ_JAEKMH010000009.1"/>
</dbReference>